<protein>
    <submittedName>
        <fullName evidence="1">CLUMA_CG001332, isoform A</fullName>
    </submittedName>
</protein>
<proteinExistence type="predicted"/>
<name>A0A1J1HJE6_9DIPT</name>
<dbReference type="AlphaFoldDB" id="A0A1J1HJE6"/>
<reference evidence="1 2" key="1">
    <citation type="submission" date="2015-04" db="EMBL/GenBank/DDBJ databases">
        <authorList>
            <person name="Syromyatnikov M.Y."/>
            <person name="Popov V.N."/>
        </authorList>
    </citation>
    <scope>NUCLEOTIDE SEQUENCE [LARGE SCALE GENOMIC DNA]</scope>
</reference>
<organism evidence="1 2">
    <name type="scientific">Clunio marinus</name>
    <dbReference type="NCBI Taxonomy" id="568069"/>
    <lineage>
        <taxon>Eukaryota</taxon>
        <taxon>Metazoa</taxon>
        <taxon>Ecdysozoa</taxon>
        <taxon>Arthropoda</taxon>
        <taxon>Hexapoda</taxon>
        <taxon>Insecta</taxon>
        <taxon>Pterygota</taxon>
        <taxon>Neoptera</taxon>
        <taxon>Endopterygota</taxon>
        <taxon>Diptera</taxon>
        <taxon>Nematocera</taxon>
        <taxon>Chironomoidea</taxon>
        <taxon>Chironomidae</taxon>
        <taxon>Clunio</taxon>
    </lineage>
</organism>
<evidence type="ECO:0000313" key="2">
    <source>
        <dbReference type="Proteomes" id="UP000183832"/>
    </source>
</evidence>
<accession>A0A1J1HJE6</accession>
<dbReference type="Proteomes" id="UP000183832">
    <property type="component" value="Unassembled WGS sequence"/>
</dbReference>
<sequence>MLTSLALIIHFHTNELHLHYDMIVINSSRMETIILCGVKIHKCANKANRTEQKSRIAETENEKKKAKESQVCEGGNPNLTCEKFIFMPQSTKRCSKDDMKRKRHKTKRKKFFHATQYLGSYAWPCKKRVREISTAKKSNIKLWWVLRKKKRYQRYAGHNHRGIKKTTSAYIAVKK</sequence>
<gene>
    <name evidence="1" type="ORF">CLUMA_CG001332</name>
</gene>
<dbReference type="EMBL" id="CVRI01000004">
    <property type="protein sequence ID" value="CRK87532.1"/>
    <property type="molecule type" value="Genomic_DNA"/>
</dbReference>
<keyword evidence="2" id="KW-1185">Reference proteome</keyword>
<evidence type="ECO:0000313" key="1">
    <source>
        <dbReference type="EMBL" id="CRK87532.1"/>
    </source>
</evidence>